<name>A0A6A4HPC2_9AGAR</name>
<dbReference type="GO" id="GO:0005506">
    <property type="term" value="F:iron ion binding"/>
    <property type="evidence" value="ECO:0007669"/>
    <property type="project" value="InterPro"/>
</dbReference>
<comment type="cofactor">
    <cofactor evidence="1 9">
        <name>heme</name>
        <dbReference type="ChEBI" id="CHEBI:30413"/>
    </cofactor>
</comment>
<evidence type="ECO:0000256" key="5">
    <source>
        <dbReference type="ARBA" id="ARBA00022723"/>
    </source>
</evidence>
<dbReference type="Pfam" id="PF00067">
    <property type="entry name" value="p450"/>
    <property type="match status" value="1"/>
</dbReference>
<evidence type="ECO:0000256" key="3">
    <source>
        <dbReference type="ARBA" id="ARBA00010617"/>
    </source>
</evidence>
<evidence type="ECO:0000313" key="12">
    <source>
        <dbReference type="Proteomes" id="UP000799118"/>
    </source>
</evidence>
<dbReference type="SUPFAM" id="SSF48264">
    <property type="entry name" value="Cytochrome P450"/>
    <property type="match status" value="1"/>
</dbReference>
<evidence type="ECO:0000256" key="7">
    <source>
        <dbReference type="ARBA" id="ARBA00023004"/>
    </source>
</evidence>
<comment type="similarity">
    <text evidence="3 10">Belongs to the cytochrome P450 family.</text>
</comment>
<evidence type="ECO:0000256" key="8">
    <source>
        <dbReference type="ARBA" id="ARBA00023033"/>
    </source>
</evidence>
<dbReference type="OrthoDB" id="2789670at2759"/>
<dbReference type="PROSITE" id="PS00086">
    <property type="entry name" value="CYTOCHROME_P450"/>
    <property type="match status" value="1"/>
</dbReference>
<dbReference type="PRINTS" id="PR00463">
    <property type="entry name" value="EP450I"/>
</dbReference>
<reference evidence="11" key="1">
    <citation type="journal article" date="2019" name="Environ. Microbiol.">
        <title>Fungal ecological strategies reflected in gene transcription - a case study of two litter decomposers.</title>
        <authorList>
            <person name="Barbi F."/>
            <person name="Kohler A."/>
            <person name="Barry K."/>
            <person name="Baskaran P."/>
            <person name="Daum C."/>
            <person name="Fauchery L."/>
            <person name="Ihrmark K."/>
            <person name="Kuo A."/>
            <person name="LaButti K."/>
            <person name="Lipzen A."/>
            <person name="Morin E."/>
            <person name="Grigoriev I.V."/>
            <person name="Henrissat B."/>
            <person name="Lindahl B."/>
            <person name="Martin F."/>
        </authorList>
    </citation>
    <scope>NUCLEOTIDE SEQUENCE</scope>
    <source>
        <strain evidence="11">JB14</strain>
    </source>
</reference>
<keyword evidence="8 10" id="KW-0503">Monooxygenase</keyword>
<evidence type="ECO:0000256" key="4">
    <source>
        <dbReference type="ARBA" id="ARBA00022617"/>
    </source>
</evidence>
<dbReference type="EMBL" id="ML769452">
    <property type="protein sequence ID" value="KAE9400852.1"/>
    <property type="molecule type" value="Genomic_DNA"/>
</dbReference>
<organism evidence="11 12">
    <name type="scientific">Gymnopus androsaceus JB14</name>
    <dbReference type="NCBI Taxonomy" id="1447944"/>
    <lineage>
        <taxon>Eukaryota</taxon>
        <taxon>Fungi</taxon>
        <taxon>Dikarya</taxon>
        <taxon>Basidiomycota</taxon>
        <taxon>Agaricomycotina</taxon>
        <taxon>Agaricomycetes</taxon>
        <taxon>Agaricomycetidae</taxon>
        <taxon>Agaricales</taxon>
        <taxon>Marasmiineae</taxon>
        <taxon>Omphalotaceae</taxon>
        <taxon>Gymnopus</taxon>
    </lineage>
</organism>
<keyword evidence="6 10" id="KW-0560">Oxidoreductase</keyword>
<dbReference type="GO" id="GO:0016705">
    <property type="term" value="F:oxidoreductase activity, acting on paired donors, with incorporation or reduction of molecular oxygen"/>
    <property type="evidence" value="ECO:0007669"/>
    <property type="project" value="InterPro"/>
</dbReference>
<dbReference type="InterPro" id="IPR002401">
    <property type="entry name" value="Cyt_P450_E_grp-I"/>
</dbReference>
<keyword evidence="5 9" id="KW-0479">Metal-binding</keyword>
<evidence type="ECO:0000256" key="1">
    <source>
        <dbReference type="ARBA" id="ARBA00001971"/>
    </source>
</evidence>
<protein>
    <submittedName>
        <fullName evidence="11">Cytochrome P450</fullName>
    </submittedName>
</protein>
<sequence length="518" mass="58275">MFSVLISSLPLSRWLQASIVIAFGCIAYRGLMFRRKRLPPGPRPAPIIGNILQVPFTSPQETFAEWLHEYGDVVYLKVLRQPMLILNSLEAAQDLLDKRSAIYSDRPNFVLLNDLMGWQNASTHVRYGPRFRKHRRFIQQTFNSQAVASLRPVQEREICYLIQNLIDKPERISQHLQRFAAAMIIKVTYGTDVTSNDDPFVQLAQRAGSLTIQSGTPAATLVDYIPVMKYIPTWAPLAGFKRNAGIVKEAVDSMFNVPYEMVKSQMISGTVFPCMTSRLMEACSPSGVHSLSSEDEADIKGVAGTMYSAAEDTTVCVMSSFVLAMVLHPQVFKKAQAEMDAVVGKDRLPNFEDRSSLPYLECVVKEACRWNVPVPLGIPHRLMDDDIYRDYHIPRGTTVMANIYAILQNCSQPRLFRPERYIEDPKLLDPRDAIFGFGRRRCPGRHFADQSIWLAIASLVSTVDISKAKDSLGNEITPEAAFLNGFVHHPAEFPCSVQPRSEKISMMIDQSLADILKI</sequence>
<keyword evidence="4 9" id="KW-0349">Heme</keyword>
<evidence type="ECO:0000313" key="11">
    <source>
        <dbReference type="EMBL" id="KAE9400852.1"/>
    </source>
</evidence>
<evidence type="ECO:0000256" key="2">
    <source>
        <dbReference type="ARBA" id="ARBA00005179"/>
    </source>
</evidence>
<dbReference type="InterPro" id="IPR001128">
    <property type="entry name" value="Cyt_P450"/>
</dbReference>
<comment type="pathway">
    <text evidence="2">Secondary metabolite biosynthesis.</text>
</comment>
<dbReference type="InterPro" id="IPR017972">
    <property type="entry name" value="Cyt_P450_CS"/>
</dbReference>
<keyword evidence="7 9" id="KW-0408">Iron</keyword>
<dbReference type="InterPro" id="IPR050364">
    <property type="entry name" value="Cytochrome_P450_fung"/>
</dbReference>
<dbReference type="InterPro" id="IPR036396">
    <property type="entry name" value="Cyt_P450_sf"/>
</dbReference>
<feature type="binding site" description="axial binding residue" evidence="9">
    <location>
        <position position="442"/>
    </location>
    <ligand>
        <name>heme</name>
        <dbReference type="ChEBI" id="CHEBI:30413"/>
    </ligand>
    <ligandPart>
        <name>Fe</name>
        <dbReference type="ChEBI" id="CHEBI:18248"/>
    </ligandPart>
</feature>
<accession>A0A6A4HPC2</accession>
<dbReference type="PANTHER" id="PTHR46300:SF7">
    <property type="entry name" value="P450, PUTATIVE (EUROFUNG)-RELATED"/>
    <property type="match status" value="1"/>
</dbReference>
<dbReference type="GO" id="GO:0004497">
    <property type="term" value="F:monooxygenase activity"/>
    <property type="evidence" value="ECO:0007669"/>
    <property type="project" value="UniProtKB-KW"/>
</dbReference>
<gene>
    <name evidence="11" type="ORF">BT96DRAFT_880805</name>
</gene>
<dbReference type="PANTHER" id="PTHR46300">
    <property type="entry name" value="P450, PUTATIVE (EUROFUNG)-RELATED-RELATED"/>
    <property type="match status" value="1"/>
</dbReference>
<keyword evidence="12" id="KW-1185">Reference proteome</keyword>
<dbReference type="GO" id="GO:0020037">
    <property type="term" value="F:heme binding"/>
    <property type="evidence" value="ECO:0007669"/>
    <property type="project" value="InterPro"/>
</dbReference>
<evidence type="ECO:0000256" key="9">
    <source>
        <dbReference type="PIRSR" id="PIRSR602401-1"/>
    </source>
</evidence>
<evidence type="ECO:0000256" key="10">
    <source>
        <dbReference type="RuleBase" id="RU000461"/>
    </source>
</evidence>
<dbReference type="Gene3D" id="1.10.630.10">
    <property type="entry name" value="Cytochrome P450"/>
    <property type="match status" value="1"/>
</dbReference>
<evidence type="ECO:0000256" key="6">
    <source>
        <dbReference type="ARBA" id="ARBA00023002"/>
    </source>
</evidence>
<dbReference type="CDD" id="cd11065">
    <property type="entry name" value="CYP64-like"/>
    <property type="match status" value="1"/>
</dbReference>
<dbReference type="Proteomes" id="UP000799118">
    <property type="component" value="Unassembled WGS sequence"/>
</dbReference>
<proteinExistence type="inferred from homology"/>
<dbReference type="AlphaFoldDB" id="A0A6A4HPC2"/>